<evidence type="ECO:0000313" key="8">
    <source>
        <dbReference type="EMBL" id="HIU46249.1"/>
    </source>
</evidence>
<feature type="transmembrane region" description="Helical" evidence="7">
    <location>
        <begin position="368"/>
        <end position="389"/>
    </location>
</feature>
<feature type="transmembrane region" description="Helical" evidence="7">
    <location>
        <begin position="12"/>
        <end position="33"/>
    </location>
</feature>
<name>A0A9D1S3T3_9FIRM</name>
<accession>A0A9D1S3T3</accession>
<sequence>MSIRQNYNHTLYACYTGYITQAIVNNFAPLLFLTFQGEFGLTLDMVALLVAVNFGTQLVVDYLSARVVDRIGYRPCIIAAHLFSALGLIGLAVLPGLVPGAYAGLIAAVILYAIGGGIIEVLISPIVEACPTERKEAAMSLLHSFYCWGHLFVVVASTVFFQLAGIGSWRVMACIWAIVPALNAVYFTHVPINTLAAEDSKGMTLGQLARNGMFWVLMLLMMCSGAAEQAMSQWASAFAEAGLNVSKTMGDLLGPCMFAITMGSARVIYSRVADRLPVAPAMTICGALCIVSYLLAGLSANPAMGLIGCALCGFSVGVMWPGSFSTGVKALPAGGTALFALMALAGDLGCSSGPTLVGLVSGAANDNLRAGFLAALVFPVLLIVAVNLVQRRMSRS</sequence>
<keyword evidence="5 7" id="KW-1133">Transmembrane helix</keyword>
<dbReference type="Pfam" id="PF07690">
    <property type="entry name" value="MFS_1"/>
    <property type="match status" value="1"/>
</dbReference>
<feature type="transmembrane region" description="Helical" evidence="7">
    <location>
        <begin position="100"/>
        <end position="123"/>
    </location>
</feature>
<keyword evidence="6 7" id="KW-0472">Membrane</keyword>
<evidence type="ECO:0000313" key="9">
    <source>
        <dbReference type="Proteomes" id="UP000824123"/>
    </source>
</evidence>
<protein>
    <submittedName>
        <fullName evidence="8">MFS transporter</fullName>
    </submittedName>
</protein>
<proteinExistence type="inferred from homology"/>
<feature type="transmembrane region" description="Helical" evidence="7">
    <location>
        <begin position="302"/>
        <end position="323"/>
    </location>
</feature>
<evidence type="ECO:0000256" key="7">
    <source>
        <dbReference type="SAM" id="Phobius"/>
    </source>
</evidence>
<comment type="caution">
    <text evidence="8">The sequence shown here is derived from an EMBL/GenBank/DDBJ whole genome shotgun (WGS) entry which is preliminary data.</text>
</comment>
<evidence type="ECO:0000256" key="4">
    <source>
        <dbReference type="ARBA" id="ARBA00022692"/>
    </source>
</evidence>
<dbReference type="PANTHER" id="PTHR23514:SF3">
    <property type="entry name" value="BYPASS OF STOP CODON PROTEIN 6"/>
    <property type="match status" value="1"/>
</dbReference>
<evidence type="ECO:0000256" key="3">
    <source>
        <dbReference type="ARBA" id="ARBA00022448"/>
    </source>
</evidence>
<dbReference type="Proteomes" id="UP000824123">
    <property type="component" value="Unassembled WGS sequence"/>
</dbReference>
<dbReference type="GO" id="GO:0022857">
    <property type="term" value="F:transmembrane transporter activity"/>
    <property type="evidence" value="ECO:0007669"/>
    <property type="project" value="InterPro"/>
</dbReference>
<feature type="transmembrane region" description="Helical" evidence="7">
    <location>
        <begin position="76"/>
        <end position="94"/>
    </location>
</feature>
<evidence type="ECO:0000256" key="6">
    <source>
        <dbReference type="ARBA" id="ARBA00023136"/>
    </source>
</evidence>
<feature type="transmembrane region" description="Helical" evidence="7">
    <location>
        <begin position="252"/>
        <end position="269"/>
    </location>
</feature>
<feature type="transmembrane region" description="Helical" evidence="7">
    <location>
        <begin position="276"/>
        <end position="296"/>
    </location>
</feature>
<dbReference type="EMBL" id="DVNK01000025">
    <property type="protein sequence ID" value="HIU46249.1"/>
    <property type="molecule type" value="Genomic_DNA"/>
</dbReference>
<organism evidence="8 9">
    <name type="scientific">Candidatus Fimadaptatus faecigallinarum</name>
    <dbReference type="NCBI Taxonomy" id="2840814"/>
    <lineage>
        <taxon>Bacteria</taxon>
        <taxon>Bacillati</taxon>
        <taxon>Bacillota</taxon>
        <taxon>Clostridia</taxon>
        <taxon>Eubacteriales</taxon>
        <taxon>Candidatus Fimadaptatus</taxon>
    </lineage>
</organism>
<dbReference type="Gene3D" id="1.20.1250.20">
    <property type="entry name" value="MFS general substrate transporter like domains"/>
    <property type="match status" value="2"/>
</dbReference>
<reference evidence="8" key="1">
    <citation type="submission" date="2020-10" db="EMBL/GenBank/DDBJ databases">
        <authorList>
            <person name="Gilroy R."/>
        </authorList>
    </citation>
    <scope>NUCLEOTIDE SEQUENCE</scope>
    <source>
        <strain evidence="8">ChiSxjej2B14-8506</strain>
    </source>
</reference>
<feature type="transmembrane region" description="Helical" evidence="7">
    <location>
        <begin position="213"/>
        <end position="232"/>
    </location>
</feature>
<feature type="transmembrane region" description="Helical" evidence="7">
    <location>
        <begin position="45"/>
        <end position="64"/>
    </location>
</feature>
<dbReference type="SUPFAM" id="SSF103473">
    <property type="entry name" value="MFS general substrate transporter"/>
    <property type="match status" value="1"/>
</dbReference>
<dbReference type="InterPro" id="IPR051788">
    <property type="entry name" value="MFS_Transporter"/>
</dbReference>
<reference evidence="8" key="2">
    <citation type="journal article" date="2021" name="PeerJ">
        <title>Extensive microbial diversity within the chicken gut microbiome revealed by metagenomics and culture.</title>
        <authorList>
            <person name="Gilroy R."/>
            <person name="Ravi A."/>
            <person name="Getino M."/>
            <person name="Pursley I."/>
            <person name="Horton D.L."/>
            <person name="Alikhan N.F."/>
            <person name="Baker D."/>
            <person name="Gharbi K."/>
            <person name="Hall N."/>
            <person name="Watson M."/>
            <person name="Adriaenssens E.M."/>
            <person name="Foster-Nyarko E."/>
            <person name="Jarju S."/>
            <person name="Secka A."/>
            <person name="Antonio M."/>
            <person name="Oren A."/>
            <person name="Chaudhuri R.R."/>
            <person name="La Ragione R."/>
            <person name="Hildebrand F."/>
            <person name="Pallen M.J."/>
        </authorList>
    </citation>
    <scope>NUCLEOTIDE SEQUENCE</scope>
    <source>
        <strain evidence="8">ChiSxjej2B14-8506</strain>
    </source>
</reference>
<feature type="transmembrane region" description="Helical" evidence="7">
    <location>
        <begin position="144"/>
        <end position="163"/>
    </location>
</feature>
<dbReference type="InterPro" id="IPR011701">
    <property type="entry name" value="MFS"/>
</dbReference>
<feature type="transmembrane region" description="Helical" evidence="7">
    <location>
        <begin position="169"/>
        <end position="192"/>
    </location>
</feature>
<evidence type="ECO:0000256" key="2">
    <source>
        <dbReference type="ARBA" id="ARBA00008335"/>
    </source>
</evidence>
<evidence type="ECO:0000256" key="1">
    <source>
        <dbReference type="ARBA" id="ARBA00004651"/>
    </source>
</evidence>
<keyword evidence="3" id="KW-0813">Transport</keyword>
<dbReference type="PANTHER" id="PTHR23514">
    <property type="entry name" value="BYPASS OF STOP CODON PROTEIN 6"/>
    <property type="match status" value="1"/>
</dbReference>
<gene>
    <name evidence="8" type="ORF">IAC59_03205</name>
</gene>
<comment type="subcellular location">
    <subcellularLocation>
        <location evidence="1">Cell membrane</location>
        <topology evidence="1">Multi-pass membrane protein</topology>
    </subcellularLocation>
</comment>
<comment type="similarity">
    <text evidence="2">Belongs to the major facilitator superfamily.</text>
</comment>
<dbReference type="AlphaFoldDB" id="A0A9D1S3T3"/>
<dbReference type="GO" id="GO:0005886">
    <property type="term" value="C:plasma membrane"/>
    <property type="evidence" value="ECO:0007669"/>
    <property type="project" value="UniProtKB-SubCell"/>
</dbReference>
<keyword evidence="4 7" id="KW-0812">Transmembrane</keyword>
<evidence type="ECO:0000256" key="5">
    <source>
        <dbReference type="ARBA" id="ARBA00022989"/>
    </source>
</evidence>
<dbReference type="InterPro" id="IPR036259">
    <property type="entry name" value="MFS_trans_sf"/>
</dbReference>